<dbReference type="Proteomes" id="UP000076927">
    <property type="component" value="Chromosome"/>
</dbReference>
<dbReference type="SUPFAM" id="SSF55811">
    <property type="entry name" value="Nudix"/>
    <property type="match status" value="1"/>
</dbReference>
<dbReference type="EMBL" id="CP011388">
    <property type="protein sequence ID" value="ANE45944.1"/>
    <property type="molecule type" value="Genomic_DNA"/>
</dbReference>
<dbReference type="RefSeq" id="WP_068605233.1">
    <property type="nucleotide sequence ID" value="NZ_CP011388.1"/>
</dbReference>
<name>A0A172TGB5_9BACL</name>
<organism evidence="5 6">
    <name type="scientific">Paenibacillus swuensis</name>
    <dbReference type="NCBI Taxonomy" id="1178515"/>
    <lineage>
        <taxon>Bacteria</taxon>
        <taxon>Bacillati</taxon>
        <taxon>Bacillota</taxon>
        <taxon>Bacilli</taxon>
        <taxon>Bacillales</taxon>
        <taxon>Paenibacillaceae</taxon>
        <taxon>Paenibacillus</taxon>
    </lineage>
</organism>
<comment type="cofactor">
    <cofactor evidence="1">
        <name>Mg(2+)</name>
        <dbReference type="ChEBI" id="CHEBI:18420"/>
    </cofactor>
</comment>
<comment type="similarity">
    <text evidence="3">Belongs to the Nudix hydrolase family.</text>
</comment>
<dbReference type="InterPro" id="IPR020084">
    <property type="entry name" value="NUDIX_hydrolase_CS"/>
</dbReference>
<evidence type="ECO:0000313" key="5">
    <source>
        <dbReference type="EMBL" id="ANE45944.1"/>
    </source>
</evidence>
<evidence type="ECO:0000256" key="2">
    <source>
        <dbReference type="ARBA" id="ARBA00022801"/>
    </source>
</evidence>
<keyword evidence="6" id="KW-1185">Reference proteome</keyword>
<keyword evidence="2 3" id="KW-0378">Hydrolase</keyword>
<dbReference type="PATRIC" id="fig|1178515.4.peg.1239"/>
<dbReference type="PRINTS" id="PR00502">
    <property type="entry name" value="NUDIXFAMILY"/>
</dbReference>
<dbReference type="PROSITE" id="PS51462">
    <property type="entry name" value="NUDIX"/>
    <property type="match status" value="1"/>
</dbReference>
<dbReference type="STRING" id="1178515.SY83_06185"/>
<reference evidence="5 6" key="1">
    <citation type="submission" date="2015-01" db="EMBL/GenBank/DDBJ databases">
        <title>Paenibacillus swuensis/DY6/whole genome sequencing.</title>
        <authorList>
            <person name="Kim M.K."/>
            <person name="Srinivasan S."/>
            <person name="Lee J.-J."/>
        </authorList>
    </citation>
    <scope>NUCLEOTIDE SEQUENCE [LARGE SCALE GENOMIC DNA]</scope>
    <source>
        <strain evidence="5 6">DY6</strain>
    </source>
</reference>
<evidence type="ECO:0000259" key="4">
    <source>
        <dbReference type="PROSITE" id="PS51462"/>
    </source>
</evidence>
<dbReference type="InterPro" id="IPR020476">
    <property type="entry name" value="Nudix_hydrolase"/>
</dbReference>
<dbReference type="PROSITE" id="PS00893">
    <property type="entry name" value="NUDIX_BOX"/>
    <property type="match status" value="1"/>
</dbReference>
<evidence type="ECO:0000256" key="1">
    <source>
        <dbReference type="ARBA" id="ARBA00001946"/>
    </source>
</evidence>
<dbReference type="GO" id="GO:0016787">
    <property type="term" value="F:hydrolase activity"/>
    <property type="evidence" value="ECO:0007669"/>
    <property type="project" value="UniProtKB-KW"/>
</dbReference>
<evidence type="ECO:0000313" key="6">
    <source>
        <dbReference type="Proteomes" id="UP000076927"/>
    </source>
</evidence>
<dbReference type="Gene3D" id="3.90.79.10">
    <property type="entry name" value="Nucleoside Triphosphate Pyrophosphohydrolase"/>
    <property type="match status" value="1"/>
</dbReference>
<gene>
    <name evidence="5" type="ORF">SY83_06185</name>
</gene>
<dbReference type="KEGG" id="pswu:SY83_06185"/>
<accession>A0A172TGB5</accession>
<dbReference type="InterPro" id="IPR000086">
    <property type="entry name" value="NUDIX_hydrolase_dom"/>
</dbReference>
<evidence type="ECO:0000256" key="3">
    <source>
        <dbReference type="RuleBase" id="RU003476"/>
    </source>
</evidence>
<proteinExistence type="inferred from homology"/>
<dbReference type="PANTHER" id="PTHR43046:SF2">
    <property type="entry name" value="8-OXO-DGTP DIPHOSPHATASE-RELATED"/>
    <property type="match status" value="1"/>
</dbReference>
<dbReference type="AlphaFoldDB" id="A0A172TGB5"/>
<dbReference type="PANTHER" id="PTHR43046">
    <property type="entry name" value="GDP-MANNOSE MANNOSYL HYDROLASE"/>
    <property type="match status" value="1"/>
</dbReference>
<protein>
    <submittedName>
        <fullName evidence="5">DNA mismatch repair protein MutT</fullName>
    </submittedName>
</protein>
<sequence length="142" mass="15806">MEIQPAVAVMIRDEEGRLLLQKRADVGKWAVLSGHIEPGEKVEEAAVREVKEEAGLDVRIVRVIGVYSDPAAQVFHYPQGETVHFITIYLEGVAVGGTLKEADDESLEMRYFAPDDLPENMLPMQPQWLEDLLAEPGPAVLR</sequence>
<dbReference type="Pfam" id="PF00293">
    <property type="entry name" value="NUDIX"/>
    <property type="match status" value="1"/>
</dbReference>
<feature type="domain" description="Nudix hydrolase" evidence="4">
    <location>
        <begin position="2"/>
        <end position="135"/>
    </location>
</feature>
<dbReference type="InterPro" id="IPR015797">
    <property type="entry name" value="NUDIX_hydrolase-like_dom_sf"/>
</dbReference>